<dbReference type="Proteomes" id="UP001597075">
    <property type="component" value="Unassembled WGS sequence"/>
</dbReference>
<dbReference type="EMBL" id="JBHUDL010000010">
    <property type="protein sequence ID" value="MFD1634270.1"/>
    <property type="molecule type" value="Genomic_DNA"/>
</dbReference>
<protein>
    <recommendedName>
        <fullName evidence="4">Phosphatidate cytidylyltransferase</fullName>
    </recommendedName>
</protein>
<evidence type="ECO:0008006" key="4">
    <source>
        <dbReference type="Google" id="ProtNLM"/>
    </source>
</evidence>
<keyword evidence="1" id="KW-0472">Membrane</keyword>
<keyword evidence="1" id="KW-1133">Transmembrane helix</keyword>
<keyword evidence="3" id="KW-1185">Reference proteome</keyword>
<evidence type="ECO:0000313" key="3">
    <source>
        <dbReference type="Proteomes" id="UP001597075"/>
    </source>
</evidence>
<gene>
    <name evidence="2" type="ORF">ACFSBJ_11080</name>
</gene>
<feature type="transmembrane region" description="Helical" evidence="1">
    <location>
        <begin position="68"/>
        <end position="101"/>
    </location>
</feature>
<dbReference type="RefSeq" id="WP_256404523.1">
    <property type="nucleotide sequence ID" value="NZ_CP187151.1"/>
</dbReference>
<proteinExistence type="predicted"/>
<evidence type="ECO:0000256" key="1">
    <source>
        <dbReference type="SAM" id="Phobius"/>
    </source>
</evidence>
<accession>A0ABD6D120</accession>
<reference evidence="2 3" key="1">
    <citation type="journal article" date="2019" name="Int. J. Syst. Evol. Microbiol.">
        <title>The Global Catalogue of Microorganisms (GCM) 10K type strain sequencing project: providing services to taxonomists for standard genome sequencing and annotation.</title>
        <authorList>
            <consortium name="The Broad Institute Genomics Platform"/>
            <consortium name="The Broad Institute Genome Sequencing Center for Infectious Disease"/>
            <person name="Wu L."/>
            <person name="Ma J."/>
        </authorList>
    </citation>
    <scope>NUCLEOTIDE SEQUENCE [LARGE SCALE GENOMIC DNA]</scope>
    <source>
        <strain evidence="2 3">CGMCC 1.10594</strain>
    </source>
</reference>
<comment type="caution">
    <text evidence="2">The sequence shown here is derived from an EMBL/GenBank/DDBJ whole genome shotgun (WGS) entry which is preliminary data.</text>
</comment>
<organism evidence="2 3">
    <name type="scientific">Haloplanus ruber</name>
    <dbReference type="NCBI Taxonomy" id="869892"/>
    <lineage>
        <taxon>Archaea</taxon>
        <taxon>Methanobacteriati</taxon>
        <taxon>Methanobacteriota</taxon>
        <taxon>Stenosarchaea group</taxon>
        <taxon>Halobacteria</taxon>
        <taxon>Halobacteriales</taxon>
        <taxon>Haloferacaceae</taxon>
        <taxon>Haloplanus</taxon>
    </lineage>
</organism>
<dbReference type="AlphaFoldDB" id="A0ABD6D120"/>
<name>A0ABD6D120_9EURY</name>
<evidence type="ECO:0000313" key="2">
    <source>
        <dbReference type="EMBL" id="MFD1634270.1"/>
    </source>
</evidence>
<feature type="transmembrane region" description="Helical" evidence="1">
    <location>
        <begin position="20"/>
        <end position="47"/>
    </location>
</feature>
<sequence length="115" mass="11967">MPSTSRTWQVSALGLALLVVGYATVIAGNTLLGVLLAAVVYLLAWVIDRASPGTPLGDMTHARRLATGAVVLLVLAYSVVIAASFLLGVLVSMVVVAVAWLTSPLGPVARWLDTR</sequence>
<keyword evidence="1" id="KW-0812">Transmembrane</keyword>